<accession>A0A8J4TNH0</accession>
<proteinExistence type="predicted"/>
<name>A0A8J4TNH0_CLAMG</name>
<organism evidence="1 2">
    <name type="scientific">Clarias magur</name>
    <name type="common">Asian catfish</name>
    <name type="synonym">Macropteronotus magur</name>
    <dbReference type="NCBI Taxonomy" id="1594786"/>
    <lineage>
        <taxon>Eukaryota</taxon>
        <taxon>Metazoa</taxon>
        <taxon>Chordata</taxon>
        <taxon>Craniata</taxon>
        <taxon>Vertebrata</taxon>
        <taxon>Euteleostomi</taxon>
        <taxon>Actinopterygii</taxon>
        <taxon>Neopterygii</taxon>
        <taxon>Teleostei</taxon>
        <taxon>Ostariophysi</taxon>
        <taxon>Siluriformes</taxon>
        <taxon>Clariidae</taxon>
        <taxon>Clarias</taxon>
    </lineage>
</organism>
<protein>
    <submittedName>
        <fullName evidence="1">Uncharacterized protein</fullName>
    </submittedName>
</protein>
<keyword evidence="2" id="KW-1185">Reference proteome</keyword>
<evidence type="ECO:0000313" key="2">
    <source>
        <dbReference type="Proteomes" id="UP000727407"/>
    </source>
</evidence>
<comment type="caution">
    <text evidence="1">The sequence shown here is derived from an EMBL/GenBank/DDBJ whole genome shotgun (WGS) entry which is preliminary data.</text>
</comment>
<sequence>MKTYKPVSSGYAAFHLQTDSEARNHFVAGAAFALRHRWDVNGKAFLSPTSHPSYYLI</sequence>
<reference evidence="1" key="1">
    <citation type="submission" date="2020-07" db="EMBL/GenBank/DDBJ databases">
        <title>Clarias magur genome sequencing, assembly and annotation.</title>
        <authorList>
            <person name="Kushwaha B."/>
            <person name="Kumar R."/>
            <person name="Das P."/>
            <person name="Joshi C.G."/>
            <person name="Kumar D."/>
            <person name="Nagpure N.S."/>
            <person name="Pandey M."/>
            <person name="Agarwal S."/>
            <person name="Srivastava S."/>
            <person name="Singh M."/>
            <person name="Sahoo L."/>
            <person name="Jayasankar P."/>
            <person name="Meher P.K."/>
            <person name="Koringa P.G."/>
            <person name="Iquebal M.A."/>
            <person name="Das S.P."/>
            <person name="Bit A."/>
            <person name="Patnaik S."/>
            <person name="Patel N."/>
            <person name="Shah T.M."/>
            <person name="Hinsu A."/>
            <person name="Jena J.K."/>
        </authorList>
    </citation>
    <scope>NUCLEOTIDE SEQUENCE</scope>
    <source>
        <strain evidence="1">CIFAMagur01</strain>
        <tissue evidence="1">Testis</tissue>
    </source>
</reference>
<dbReference type="Proteomes" id="UP000727407">
    <property type="component" value="Unassembled WGS sequence"/>
</dbReference>
<dbReference type="EMBL" id="QNUK01000589">
    <property type="protein sequence ID" value="KAF5891398.1"/>
    <property type="molecule type" value="Genomic_DNA"/>
</dbReference>
<gene>
    <name evidence="1" type="ORF">DAT39_018902</name>
</gene>
<dbReference type="AlphaFoldDB" id="A0A8J4TNH0"/>
<evidence type="ECO:0000313" key="1">
    <source>
        <dbReference type="EMBL" id="KAF5891398.1"/>
    </source>
</evidence>